<proteinExistence type="predicted"/>
<protein>
    <submittedName>
        <fullName evidence="2">Uncharacterized protein</fullName>
    </submittedName>
</protein>
<evidence type="ECO:0000313" key="2">
    <source>
        <dbReference type="EMBL" id="POR33245.1"/>
    </source>
</evidence>
<gene>
    <name evidence="2" type="ORF">TPAR_06551</name>
</gene>
<name>A0A2S4KST1_9HYPO</name>
<dbReference type="Proteomes" id="UP000237481">
    <property type="component" value="Unassembled WGS sequence"/>
</dbReference>
<comment type="caution">
    <text evidence="2">The sequence shown here is derived from an EMBL/GenBank/DDBJ whole genome shotgun (WGS) entry which is preliminary data.</text>
</comment>
<dbReference type="OrthoDB" id="4843675at2759"/>
<feature type="region of interest" description="Disordered" evidence="1">
    <location>
        <begin position="71"/>
        <end position="107"/>
    </location>
</feature>
<reference evidence="2 3" key="1">
    <citation type="submission" date="2018-01" db="EMBL/GenBank/DDBJ databases">
        <title>Harnessing the power of phylogenomics to disentangle the directionality and signatures of interkingdom host jumping in the parasitic fungal genus Tolypocladium.</title>
        <authorList>
            <person name="Quandt C.A."/>
            <person name="Patterson W."/>
            <person name="Spatafora J.W."/>
        </authorList>
    </citation>
    <scope>NUCLEOTIDE SEQUENCE [LARGE SCALE GENOMIC DNA]</scope>
    <source>
        <strain evidence="2 3">NRBC 100945</strain>
    </source>
</reference>
<accession>A0A2S4KST1</accession>
<feature type="compositionally biased region" description="Polar residues" evidence="1">
    <location>
        <begin position="86"/>
        <end position="107"/>
    </location>
</feature>
<organism evidence="2 3">
    <name type="scientific">Tolypocladium paradoxum</name>
    <dbReference type="NCBI Taxonomy" id="94208"/>
    <lineage>
        <taxon>Eukaryota</taxon>
        <taxon>Fungi</taxon>
        <taxon>Dikarya</taxon>
        <taxon>Ascomycota</taxon>
        <taxon>Pezizomycotina</taxon>
        <taxon>Sordariomycetes</taxon>
        <taxon>Hypocreomycetidae</taxon>
        <taxon>Hypocreales</taxon>
        <taxon>Ophiocordycipitaceae</taxon>
        <taxon>Tolypocladium</taxon>
    </lineage>
</organism>
<evidence type="ECO:0000313" key="3">
    <source>
        <dbReference type="Proteomes" id="UP000237481"/>
    </source>
</evidence>
<dbReference type="EMBL" id="PKSG01000716">
    <property type="protein sequence ID" value="POR33245.1"/>
    <property type="molecule type" value="Genomic_DNA"/>
</dbReference>
<evidence type="ECO:0000256" key="1">
    <source>
        <dbReference type="SAM" id="MobiDB-lite"/>
    </source>
</evidence>
<keyword evidence="3" id="KW-1185">Reference proteome</keyword>
<feature type="compositionally biased region" description="Basic residues" evidence="1">
    <location>
        <begin position="71"/>
        <end position="85"/>
    </location>
</feature>
<sequence>MRLGTLRLPLALKVSCRRPNQTTLLSALTRSTAADQTQLVPFNSPNAEAMCFWGEPNTKYYYHEEVIPARRHKHHHGHHHHHQHSPRASYTSVTRQHYSSSPRASTTYYRPAAPGAVVYERTSQTRY</sequence>
<dbReference type="AlphaFoldDB" id="A0A2S4KST1"/>